<evidence type="ECO:0000313" key="3">
    <source>
        <dbReference type="Proteomes" id="UP000028013"/>
    </source>
</evidence>
<sequence length="45" mass="5331">MVGWSIIVSFLTCAKVHDISWIIKKYHIGKSRPELYIIIKFPWIV</sequence>
<reference evidence="2 3" key="1">
    <citation type="submission" date="2014-04" db="EMBL/GenBank/DDBJ databases">
        <authorList>
            <person name="Sears C."/>
            <person name="Carroll K."/>
            <person name="Sack B.R."/>
            <person name="Qadri F."/>
            <person name="Myers L.L."/>
            <person name="Chung G.-T."/>
            <person name="Escheverria P."/>
            <person name="Fraser C.M."/>
            <person name="Sadzewicz L."/>
            <person name="Shefchek K.A."/>
            <person name="Tallon L."/>
            <person name="Das S.P."/>
            <person name="Daugherty S."/>
            <person name="Mongodin E.F."/>
        </authorList>
    </citation>
    <scope>NUCLEOTIDE SEQUENCE [LARGE SCALE GENOMIC DNA]</scope>
    <source>
        <strain evidence="2 3">3978 T3 ii</strain>
    </source>
</reference>
<proteinExistence type="predicted"/>
<name>A0A078S2S4_BACUN</name>
<evidence type="ECO:0000313" key="2">
    <source>
        <dbReference type="EMBL" id="KDS54424.1"/>
    </source>
</evidence>
<accession>A0A078S2S4</accession>
<organism evidence="2 3">
    <name type="scientific">Bacteroides uniformis str. 3978 T3 ii</name>
    <dbReference type="NCBI Taxonomy" id="1339349"/>
    <lineage>
        <taxon>Bacteria</taxon>
        <taxon>Pseudomonadati</taxon>
        <taxon>Bacteroidota</taxon>
        <taxon>Bacteroidia</taxon>
        <taxon>Bacteroidales</taxon>
        <taxon>Bacteroidaceae</taxon>
        <taxon>Bacteroides</taxon>
    </lineage>
</organism>
<comment type="caution">
    <text evidence="2">The sequence shown here is derived from an EMBL/GenBank/DDBJ whole genome shotgun (WGS) entry which is preliminary data.</text>
</comment>
<protein>
    <submittedName>
        <fullName evidence="2">Uncharacterized protein</fullName>
    </submittedName>
</protein>
<gene>
    <name evidence="1" type="ORF">M094_1024</name>
    <name evidence="2" type="ORF">M094_4338</name>
</gene>
<dbReference type="Proteomes" id="UP000028013">
    <property type="component" value="Unassembled WGS sequence"/>
</dbReference>
<dbReference type="AlphaFoldDB" id="A0A078S2S4"/>
<evidence type="ECO:0000313" key="1">
    <source>
        <dbReference type="EMBL" id="KDS50112.1"/>
    </source>
</evidence>
<dbReference type="EMBL" id="JNHN01000130">
    <property type="protein sequence ID" value="KDS54424.1"/>
    <property type="molecule type" value="Genomic_DNA"/>
</dbReference>
<dbReference type="EMBL" id="JNHN01000174">
    <property type="protein sequence ID" value="KDS50112.1"/>
    <property type="molecule type" value="Genomic_DNA"/>
</dbReference>